<organism evidence="1 2">
    <name type="scientific">Marasmius oreades</name>
    <name type="common">fairy-ring Marasmius</name>
    <dbReference type="NCBI Taxonomy" id="181124"/>
    <lineage>
        <taxon>Eukaryota</taxon>
        <taxon>Fungi</taxon>
        <taxon>Dikarya</taxon>
        <taxon>Basidiomycota</taxon>
        <taxon>Agaricomycotina</taxon>
        <taxon>Agaricomycetes</taxon>
        <taxon>Agaricomycetidae</taxon>
        <taxon>Agaricales</taxon>
        <taxon>Marasmiineae</taxon>
        <taxon>Marasmiaceae</taxon>
        <taxon>Marasmius</taxon>
    </lineage>
</organism>
<dbReference type="GeneID" id="66072781"/>
<reference evidence="1" key="1">
    <citation type="journal article" date="2021" name="Genome Biol. Evol.">
        <title>The assembled and annotated genome of the fairy-ring fungus Marasmius oreades.</title>
        <authorList>
            <person name="Hiltunen M."/>
            <person name="Ament-Velasquez S.L."/>
            <person name="Johannesson H."/>
        </authorList>
    </citation>
    <scope>NUCLEOTIDE SEQUENCE</scope>
    <source>
        <strain evidence="1">03SP1</strain>
    </source>
</reference>
<dbReference type="OrthoDB" id="3038000at2759"/>
<sequence>MPFFEGASEISIRQPVFNEVGRDQVNNHYHVIQEEKQYTIYDEFRTIRLGDVEMIQKLGDVTFRKQGGVLRTTFTATVHSGQGSKCTVLSYSGPDAEEQWERDFRQISGLQCVQNIPGDSPELATEIHK</sequence>
<proteinExistence type="predicted"/>
<dbReference type="Proteomes" id="UP001049176">
    <property type="component" value="Chromosome 2"/>
</dbReference>
<dbReference type="EMBL" id="CM032182">
    <property type="protein sequence ID" value="KAG7096257.1"/>
    <property type="molecule type" value="Genomic_DNA"/>
</dbReference>
<dbReference type="RefSeq" id="XP_043012727.1">
    <property type="nucleotide sequence ID" value="XM_043148135.1"/>
</dbReference>
<accession>A0A9P7UX33</accession>
<gene>
    <name evidence="1" type="ORF">E1B28_003705</name>
</gene>
<protein>
    <submittedName>
        <fullName evidence="1">Uncharacterized protein</fullName>
    </submittedName>
</protein>
<comment type="caution">
    <text evidence="1">The sequence shown here is derived from an EMBL/GenBank/DDBJ whole genome shotgun (WGS) entry which is preliminary data.</text>
</comment>
<evidence type="ECO:0000313" key="1">
    <source>
        <dbReference type="EMBL" id="KAG7096257.1"/>
    </source>
</evidence>
<keyword evidence="2" id="KW-1185">Reference proteome</keyword>
<dbReference type="KEGG" id="more:E1B28_003705"/>
<name>A0A9P7UX33_9AGAR</name>
<evidence type="ECO:0000313" key="2">
    <source>
        <dbReference type="Proteomes" id="UP001049176"/>
    </source>
</evidence>
<dbReference type="AlphaFoldDB" id="A0A9P7UX33"/>